<feature type="domain" description="Glycine zipper 2TM" evidence="5">
    <location>
        <begin position="133"/>
        <end position="173"/>
    </location>
</feature>
<feature type="compositionally biased region" description="Low complexity" evidence="3">
    <location>
        <begin position="47"/>
        <end position="62"/>
    </location>
</feature>
<organism evidence="6 7">
    <name type="scientific">Variovorax ginsengisoli</name>
    <dbReference type="NCBI Taxonomy" id="363844"/>
    <lineage>
        <taxon>Bacteria</taxon>
        <taxon>Pseudomonadati</taxon>
        <taxon>Pseudomonadota</taxon>
        <taxon>Betaproteobacteria</taxon>
        <taxon>Burkholderiales</taxon>
        <taxon>Comamonadaceae</taxon>
        <taxon>Variovorax</taxon>
    </lineage>
</organism>
<keyword evidence="4" id="KW-0812">Transmembrane</keyword>
<accession>A0ABT8S7C6</accession>
<name>A0ABT8S7C6_9BURK</name>
<dbReference type="InterPro" id="IPR008816">
    <property type="entry name" value="Gly_zipper_2TM_dom"/>
</dbReference>
<evidence type="ECO:0000256" key="2">
    <source>
        <dbReference type="ARBA" id="ARBA00023136"/>
    </source>
</evidence>
<evidence type="ECO:0000256" key="4">
    <source>
        <dbReference type="SAM" id="Phobius"/>
    </source>
</evidence>
<dbReference type="EMBL" id="JAUKVY010000011">
    <property type="protein sequence ID" value="MDO1533887.1"/>
    <property type="molecule type" value="Genomic_DNA"/>
</dbReference>
<evidence type="ECO:0000256" key="3">
    <source>
        <dbReference type="SAM" id="MobiDB-lite"/>
    </source>
</evidence>
<keyword evidence="2 4" id="KW-0472">Membrane</keyword>
<comment type="subcellular location">
    <subcellularLocation>
        <location evidence="1">Membrane</location>
    </subcellularLocation>
</comment>
<dbReference type="RefSeq" id="WP_301810934.1">
    <property type="nucleotide sequence ID" value="NZ_JAUJZH010000011.1"/>
</dbReference>
<keyword evidence="4" id="KW-1133">Transmembrane helix</keyword>
<dbReference type="Proteomes" id="UP001169027">
    <property type="component" value="Unassembled WGS sequence"/>
</dbReference>
<dbReference type="PANTHER" id="PTHR35603">
    <property type="match status" value="1"/>
</dbReference>
<dbReference type="Pfam" id="PF05433">
    <property type="entry name" value="Rick_17kDa_Anti"/>
    <property type="match status" value="1"/>
</dbReference>
<evidence type="ECO:0000313" key="7">
    <source>
        <dbReference type="Proteomes" id="UP001169027"/>
    </source>
</evidence>
<dbReference type="InterPro" id="IPR051407">
    <property type="entry name" value="Bact_OM_lipoprot/Surf_antigen"/>
</dbReference>
<sequence length="222" mass="21781">MDPTPLHPPPGRSLKAMWATIGALAVAVAALGGVLLHQLARNADSAPASPVAAAPPMLAPAPDDGKPGLVPAAPPPPVVAQAPAPVRAPDVLPPPAAPAAAAPAPRPVPVCATCGHVESVHPVQRQVPATGVGAVAGGVLGGVLGNQIGHGNGRTAATVIGAVGGGFAGNEVEKRYHTATVYEVGVRMQDGSLRTVETATAPPVGKAVTLKGKLLQPADGHK</sequence>
<evidence type="ECO:0000313" key="6">
    <source>
        <dbReference type="EMBL" id="MDO1533887.1"/>
    </source>
</evidence>
<comment type="caution">
    <text evidence="6">The sequence shown here is derived from an EMBL/GenBank/DDBJ whole genome shotgun (WGS) entry which is preliminary data.</text>
</comment>
<proteinExistence type="predicted"/>
<gene>
    <name evidence="6" type="ORF">Q2T77_16495</name>
</gene>
<reference evidence="6" key="1">
    <citation type="submission" date="2023-06" db="EMBL/GenBank/DDBJ databases">
        <authorList>
            <person name="Jiang Y."/>
            <person name="Liu Q."/>
        </authorList>
    </citation>
    <scope>NUCLEOTIDE SEQUENCE</scope>
    <source>
        <strain evidence="6">CGMCC 1.12090</strain>
    </source>
</reference>
<dbReference type="PANTHER" id="PTHR35603:SF2">
    <property type="entry name" value="OUTER MEMBRANE LIPOPROTEIN"/>
    <property type="match status" value="1"/>
</dbReference>
<evidence type="ECO:0000259" key="5">
    <source>
        <dbReference type="Pfam" id="PF05433"/>
    </source>
</evidence>
<evidence type="ECO:0000256" key="1">
    <source>
        <dbReference type="ARBA" id="ARBA00004370"/>
    </source>
</evidence>
<keyword evidence="7" id="KW-1185">Reference proteome</keyword>
<feature type="region of interest" description="Disordered" evidence="3">
    <location>
        <begin position="47"/>
        <end position="76"/>
    </location>
</feature>
<protein>
    <submittedName>
        <fullName evidence="6">Glycine zipper 2TM domain-containing protein</fullName>
    </submittedName>
</protein>
<feature type="transmembrane region" description="Helical" evidence="4">
    <location>
        <begin position="16"/>
        <end position="36"/>
    </location>
</feature>